<dbReference type="EMBL" id="CADIKH010000014">
    <property type="protein sequence ID" value="CAB3758488.1"/>
    <property type="molecule type" value="Genomic_DNA"/>
</dbReference>
<organism evidence="1 2">
    <name type="scientific">Paraburkholderia humisilvae</name>
    <dbReference type="NCBI Taxonomy" id="627669"/>
    <lineage>
        <taxon>Bacteria</taxon>
        <taxon>Pseudomonadati</taxon>
        <taxon>Pseudomonadota</taxon>
        <taxon>Betaproteobacteria</taxon>
        <taxon>Burkholderiales</taxon>
        <taxon>Burkholderiaceae</taxon>
        <taxon>Paraburkholderia</taxon>
    </lineage>
</organism>
<dbReference type="AlphaFoldDB" id="A0A6J5DWS3"/>
<evidence type="ECO:0000313" key="2">
    <source>
        <dbReference type="Proteomes" id="UP000494363"/>
    </source>
</evidence>
<name>A0A6J5DWS3_9BURK</name>
<gene>
    <name evidence="1" type="ORF">LMG29542_03354</name>
</gene>
<evidence type="ECO:0000313" key="1">
    <source>
        <dbReference type="EMBL" id="CAB3758488.1"/>
    </source>
</evidence>
<proteinExistence type="predicted"/>
<accession>A0A6J5DWS3</accession>
<keyword evidence="2" id="KW-1185">Reference proteome</keyword>
<dbReference type="RefSeq" id="WP_175227582.1">
    <property type="nucleotide sequence ID" value="NZ_CADIKH010000014.1"/>
</dbReference>
<dbReference type="Proteomes" id="UP000494363">
    <property type="component" value="Unassembled WGS sequence"/>
</dbReference>
<reference evidence="1 2" key="1">
    <citation type="submission" date="2020-04" db="EMBL/GenBank/DDBJ databases">
        <authorList>
            <person name="De Canck E."/>
        </authorList>
    </citation>
    <scope>NUCLEOTIDE SEQUENCE [LARGE SCALE GENOMIC DNA]</scope>
    <source>
        <strain evidence="1 2">LMG 29542</strain>
    </source>
</reference>
<protein>
    <submittedName>
        <fullName evidence="1">Uncharacterized protein</fullName>
    </submittedName>
</protein>
<sequence>MQSPLKFSNIPGITFDLDTDEDGAVRVMVCGSDYDAVLASALDVKNVLPVEQCPEVGKVRQDVSNGSWCACVRTRRTS</sequence>